<feature type="region of interest" description="Disordered" evidence="1">
    <location>
        <begin position="239"/>
        <end position="270"/>
    </location>
</feature>
<keyword evidence="2" id="KW-0812">Transmembrane</keyword>
<protein>
    <submittedName>
        <fullName evidence="4">SpoIID/LytB domain-containing protein</fullName>
    </submittedName>
</protein>
<comment type="caution">
    <text evidence="4">The sequence shown here is derived from an EMBL/GenBank/DDBJ whole genome shotgun (WGS) entry which is preliminary data.</text>
</comment>
<dbReference type="RefSeq" id="WP_021944179.1">
    <property type="nucleotide sequence ID" value="NZ_JBBNFM010000003.1"/>
</dbReference>
<keyword evidence="2" id="KW-1133">Transmembrane helix</keyword>
<evidence type="ECO:0000256" key="2">
    <source>
        <dbReference type="SAM" id="Phobius"/>
    </source>
</evidence>
<feature type="domain" description="Sporulation stage II protein D amidase enhancer LytB N-terminal" evidence="3">
    <location>
        <begin position="75"/>
        <end position="172"/>
    </location>
</feature>
<dbReference type="Pfam" id="PF08486">
    <property type="entry name" value="SpoIID"/>
    <property type="match status" value="1"/>
</dbReference>
<accession>A0ABV1EHN3</accession>
<dbReference type="Proteomes" id="UP001482186">
    <property type="component" value="Unassembled WGS sequence"/>
</dbReference>
<evidence type="ECO:0000259" key="3">
    <source>
        <dbReference type="Pfam" id="PF08486"/>
    </source>
</evidence>
<name>A0ABV1EHN3_9FIRM</name>
<sequence length="370" mass="40949">MKRIGFFRNDDRTGCDGMKKNNRILAWFTMVLLAFAIPYVGTRLFVRYRDVSDARIAALSSSRDVCILQNGNYRLIDCEEYILYVLAGLYDPSWNVEMAKTMAVLTRTAIYYEMNDQADTANGGGKIINEGDLKEIRIEKDELKQKWGKEYKQNMEMVYQAVKDTMGQVIVYDGRLIIPVSHAVSIGVTVSAEELYGTAIPYLVSVDSSQDIQSPEFSSTKIYSALRIKKEFGMNGEGKAFDGSENLGQTGVDGEKNKSETAGSAQNEEQAVDADALTVLEATKSGFVRKVNVFGTVVTGETFAQTLSLGTTNFHIDQVEEGYRIISIGKGSSLGMSMYGAGWKADQGSTYREIITYYYPETSIADGAAY</sequence>
<evidence type="ECO:0000313" key="5">
    <source>
        <dbReference type="Proteomes" id="UP001482186"/>
    </source>
</evidence>
<keyword evidence="2" id="KW-0472">Membrane</keyword>
<proteinExistence type="predicted"/>
<evidence type="ECO:0000313" key="4">
    <source>
        <dbReference type="EMBL" id="MEQ2453609.1"/>
    </source>
</evidence>
<dbReference type="InterPro" id="IPR013486">
    <property type="entry name" value="SpoIID/LytB"/>
</dbReference>
<gene>
    <name evidence="4" type="ORF">AAAT04_06040</name>
</gene>
<feature type="transmembrane region" description="Helical" evidence="2">
    <location>
        <begin position="24"/>
        <end position="46"/>
    </location>
</feature>
<keyword evidence="5" id="KW-1185">Reference proteome</keyword>
<organism evidence="4 5">
    <name type="scientific">Coprococcus ammoniilyticus</name>
    <dbReference type="NCBI Taxonomy" id="2981785"/>
    <lineage>
        <taxon>Bacteria</taxon>
        <taxon>Bacillati</taxon>
        <taxon>Bacillota</taxon>
        <taxon>Clostridia</taxon>
        <taxon>Lachnospirales</taxon>
        <taxon>Lachnospiraceae</taxon>
        <taxon>Coprococcus</taxon>
    </lineage>
</organism>
<dbReference type="NCBIfam" id="TIGR02669">
    <property type="entry name" value="SpoIID_LytB"/>
    <property type="match status" value="1"/>
</dbReference>
<dbReference type="EMBL" id="JBBNFM010000003">
    <property type="protein sequence ID" value="MEQ2453609.1"/>
    <property type="molecule type" value="Genomic_DNA"/>
</dbReference>
<reference evidence="4 5" key="1">
    <citation type="submission" date="2024-04" db="EMBL/GenBank/DDBJ databases">
        <title>Human intestinal bacterial collection.</title>
        <authorList>
            <person name="Pauvert C."/>
            <person name="Hitch T.C.A."/>
            <person name="Clavel T."/>
        </authorList>
    </citation>
    <scope>NUCLEOTIDE SEQUENCE [LARGE SCALE GENOMIC DNA]</scope>
    <source>
        <strain evidence="4 5">CLA-AA-H141</strain>
    </source>
</reference>
<feature type="compositionally biased region" description="Polar residues" evidence="1">
    <location>
        <begin position="260"/>
        <end position="269"/>
    </location>
</feature>
<dbReference type="InterPro" id="IPR013693">
    <property type="entry name" value="SpoIID/LytB_N"/>
</dbReference>
<evidence type="ECO:0000256" key="1">
    <source>
        <dbReference type="SAM" id="MobiDB-lite"/>
    </source>
</evidence>